<dbReference type="PANTHER" id="PTHR42778">
    <property type="entry name" value="2-AMINOETHYLPHOSPHONATE--PYRUVATE TRANSAMINASE"/>
    <property type="match status" value="1"/>
</dbReference>
<evidence type="ECO:0000256" key="9">
    <source>
        <dbReference type="PIRSR" id="PIRSR000524-50"/>
    </source>
</evidence>
<evidence type="ECO:0000259" key="11">
    <source>
        <dbReference type="Pfam" id="PF00266"/>
    </source>
</evidence>
<feature type="domain" description="Aminotransferase class V" evidence="11">
    <location>
        <begin position="39"/>
        <end position="313"/>
    </location>
</feature>
<dbReference type="GO" id="GO:0047304">
    <property type="term" value="F:2-aminoethylphosphonate-pyruvate transaminase activity"/>
    <property type="evidence" value="ECO:0007669"/>
    <property type="project" value="UniProtKB-UniRule"/>
</dbReference>
<proteinExistence type="inferred from homology"/>
<dbReference type="Pfam" id="PF00266">
    <property type="entry name" value="Aminotran_5"/>
    <property type="match status" value="1"/>
</dbReference>
<dbReference type="InterPro" id="IPR000192">
    <property type="entry name" value="Aminotrans_V_dom"/>
</dbReference>
<comment type="function">
    <text evidence="7">Involved in phosphonate degradation.</text>
</comment>
<dbReference type="SUPFAM" id="SSF53383">
    <property type="entry name" value="PLP-dependent transferases"/>
    <property type="match status" value="1"/>
</dbReference>
<dbReference type="EMBL" id="CP013389">
    <property type="protein sequence ID" value="AOJ08923.1"/>
    <property type="molecule type" value="Genomic_DNA"/>
</dbReference>
<protein>
    <recommendedName>
        <fullName evidence="7">2-aminoethylphosphonate--pyruvate transaminase</fullName>
        <ecNumber evidence="7">2.6.1.37</ecNumber>
    </recommendedName>
    <alternativeName>
        <fullName evidence="7">2-aminoethylphosphonate aminotransferase</fullName>
    </alternativeName>
    <alternativeName>
        <fullName evidence="7">AEP transaminase</fullName>
        <shortName evidence="7">AEPT</shortName>
    </alternativeName>
</protein>
<evidence type="ECO:0000313" key="13">
    <source>
        <dbReference type="Proteomes" id="UP000067711"/>
    </source>
</evidence>
<name>A0A1B4FZ14_9BURK</name>
<sequence length="397" mass="42931">MNDAAERMSRTHVTRHRLFTPGPLTTSDAVRAAAAVDLGSRSPPATALTQRLRAKIARIAGCGSGYSAVPIQGSGTFAVEAMLCSLLADDDHVLIVENGAYSERMTEICRIHGIRHDVLACDHTARIDLPRVERALAASPHVTHVAAVHFETALGVLNDVAGLVSLAARHGRRVLLDAISTFGAYPLEFAGRTLAAVALSSNKCLHGLPGLGCVIADETALMRRPRPRTLSLDLLAQHRALESNRQWRYTPPIQIMLALDRAIDEYDEAGGQAARLASYRRRAQRLVDGLARAGIAPVIDAANRAPIITTFATPPQVRGRVAALEQYLFEHGLEIYPTKHWNPDSFRVGVIGEINDADIDELVRRMSEFVASLPTGAAPHRDPDGTRHAQARTPPVA</sequence>
<evidence type="ECO:0000256" key="1">
    <source>
        <dbReference type="ARBA" id="ARBA00001933"/>
    </source>
</evidence>
<comment type="cofactor">
    <cofactor evidence="1 7 9">
        <name>pyridoxal 5'-phosphate</name>
        <dbReference type="ChEBI" id="CHEBI:597326"/>
    </cofactor>
</comment>
<dbReference type="PIRSF" id="PIRSF000524">
    <property type="entry name" value="SPT"/>
    <property type="match status" value="1"/>
</dbReference>
<evidence type="ECO:0000256" key="2">
    <source>
        <dbReference type="ARBA" id="ARBA00022576"/>
    </source>
</evidence>
<dbReference type="PANTHER" id="PTHR42778:SF1">
    <property type="entry name" value="2-AMINOETHYLPHOSPHONATE--PYRUVATE TRANSAMINASE"/>
    <property type="match status" value="1"/>
</dbReference>
<dbReference type="HAMAP" id="MF_01376">
    <property type="entry name" value="PhnW_aminotrans_5"/>
    <property type="match status" value="1"/>
</dbReference>
<dbReference type="InterPro" id="IPR015422">
    <property type="entry name" value="PyrdxlP-dep_Trfase_small"/>
</dbReference>
<dbReference type="Proteomes" id="UP000067711">
    <property type="component" value="Chromosome 1"/>
</dbReference>
<evidence type="ECO:0000256" key="10">
    <source>
        <dbReference type="SAM" id="MobiDB-lite"/>
    </source>
</evidence>
<feature type="binding site" evidence="8">
    <location>
        <position position="347"/>
    </location>
    <ligand>
        <name>substrate</name>
    </ligand>
</feature>
<keyword evidence="4 7" id="KW-0663">Pyridoxal phosphate</keyword>
<evidence type="ECO:0000256" key="6">
    <source>
        <dbReference type="ARBA" id="ARBA00049460"/>
    </source>
</evidence>
<gene>
    <name evidence="7" type="primary">phnW</name>
    <name evidence="12" type="ORF">WS71_16125</name>
</gene>
<feature type="region of interest" description="Disordered" evidence="10">
    <location>
        <begin position="374"/>
        <end position="397"/>
    </location>
</feature>
<dbReference type="NCBIfam" id="NF010006">
    <property type="entry name" value="PRK13479.1"/>
    <property type="match status" value="1"/>
</dbReference>
<evidence type="ECO:0000313" key="12">
    <source>
        <dbReference type="EMBL" id="AOJ08923.1"/>
    </source>
</evidence>
<dbReference type="InterPro" id="IPR024169">
    <property type="entry name" value="SP_NH2Trfase/AEP_transaminase"/>
</dbReference>
<dbReference type="AlphaFoldDB" id="A0A1B4FZ14"/>
<dbReference type="EC" id="2.6.1.37" evidence="7"/>
<dbReference type="RefSeq" id="WP_066487343.1">
    <property type="nucleotide sequence ID" value="NZ_CP013389.1"/>
</dbReference>
<accession>A0A1B4FZ14</accession>
<comment type="catalytic activity">
    <reaction evidence="6 7">
        <text>(2-aminoethyl)phosphonate + pyruvate = phosphonoacetaldehyde + L-alanine</text>
        <dbReference type="Rhea" id="RHEA:17021"/>
        <dbReference type="ChEBI" id="CHEBI:15361"/>
        <dbReference type="ChEBI" id="CHEBI:57418"/>
        <dbReference type="ChEBI" id="CHEBI:57972"/>
        <dbReference type="ChEBI" id="CHEBI:58383"/>
        <dbReference type="EC" id="2.6.1.37"/>
    </reaction>
</comment>
<dbReference type="InterPro" id="IPR012703">
    <property type="entry name" value="NH2EtPonate_pyrv_transaminase"/>
</dbReference>
<keyword evidence="3 7" id="KW-0808">Transferase</keyword>
<evidence type="ECO:0000256" key="7">
    <source>
        <dbReference type="HAMAP-Rule" id="MF_01376"/>
    </source>
</evidence>
<dbReference type="InterPro" id="IPR015421">
    <property type="entry name" value="PyrdxlP-dep_Trfase_major"/>
</dbReference>
<dbReference type="GO" id="GO:0019700">
    <property type="term" value="P:organic phosphonate catabolic process"/>
    <property type="evidence" value="ECO:0007669"/>
    <property type="project" value="InterPro"/>
</dbReference>
<dbReference type="InterPro" id="IPR015424">
    <property type="entry name" value="PyrdxlP-dep_Trfase"/>
</dbReference>
<comment type="subunit">
    <text evidence="7">Homodimer.</text>
</comment>
<dbReference type="Gene3D" id="3.90.1150.10">
    <property type="entry name" value="Aspartate Aminotransferase, domain 1"/>
    <property type="match status" value="1"/>
</dbReference>
<keyword evidence="2 7" id="KW-0032">Aminotransferase</keyword>
<evidence type="ECO:0000256" key="8">
    <source>
        <dbReference type="PIRSR" id="PIRSR000524-1"/>
    </source>
</evidence>
<dbReference type="Gene3D" id="3.40.640.10">
    <property type="entry name" value="Type I PLP-dependent aspartate aminotransferase-like (Major domain)"/>
    <property type="match status" value="1"/>
</dbReference>
<feature type="modified residue" description="N6-(pyridoxal phosphate)lysine" evidence="7 9">
    <location>
        <position position="203"/>
    </location>
</feature>
<evidence type="ECO:0000256" key="3">
    <source>
        <dbReference type="ARBA" id="ARBA00022679"/>
    </source>
</evidence>
<evidence type="ECO:0000256" key="5">
    <source>
        <dbReference type="ARBA" id="ARBA00023317"/>
    </source>
</evidence>
<keyword evidence="5 7" id="KW-0670">Pyruvate</keyword>
<reference evidence="12 13" key="1">
    <citation type="submission" date="2015-12" db="EMBL/GenBank/DDBJ databases">
        <title>Diversity of Burkholderia near neighbor genomes.</title>
        <authorList>
            <person name="Sahl J."/>
            <person name="Wagner D."/>
            <person name="Keim P."/>
        </authorList>
    </citation>
    <scope>NUCLEOTIDE SEQUENCE [LARGE SCALE GENOMIC DNA]</scope>
    <source>
        <strain evidence="12 13">BDU8</strain>
    </source>
</reference>
<comment type="similarity">
    <text evidence="7">Belongs to the class-V pyridoxal-phosphate-dependent aminotransferase family. PhnW subfamily.</text>
</comment>
<organism evidence="12 13">
    <name type="scientific">Burkholderia mayonis</name>
    <dbReference type="NCBI Taxonomy" id="1385591"/>
    <lineage>
        <taxon>Bacteria</taxon>
        <taxon>Pseudomonadati</taxon>
        <taxon>Pseudomonadota</taxon>
        <taxon>Betaproteobacteria</taxon>
        <taxon>Burkholderiales</taxon>
        <taxon>Burkholderiaceae</taxon>
        <taxon>Burkholderia</taxon>
        <taxon>pseudomallei group</taxon>
    </lineage>
</organism>
<evidence type="ECO:0000256" key="4">
    <source>
        <dbReference type="ARBA" id="ARBA00022898"/>
    </source>
</evidence>